<evidence type="ECO:0000313" key="1">
    <source>
        <dbReference type="EMBL" id="KAK8202238.1"/>
    </source>
</evidence>
<name>A0ACC3S8Z2_9PEZI</name>
<dbReference type="Proteomes" id="UP001320706">
    <property type="component" value="Unassembled WGS sequence"/>
</dbReference>
<sequence length="582" mass="63411">MQSPIADSNKENISHTAASNSVKTPLSRHSPNISPYVSSPTKSSTRSNVGKRRAMPASLIRTPPRFGHSKSMQKIFKDITPLRRSWRSKSPSASSCRLRSRSSPEEPSARRMRQKSNGETESPAGHYNDEGEDHTEARGPSPVCRSSDSIAAAAEALLDTAQPDTSSEEWTGDELFYGQKVRRHAAISVQESDPSRDKEPSAFLSSPPKRFPDRTVAAWLGATRARRHIRNFISEEITTTLPIESQQSQSEGTPNSFDLEIQDEAIAGLSSQQSASLPSSPPPEQQISQTFTAMLSESARRPARRPAWLLEAPSKTLRGGETTPKPTTTRFKAPLHRGSIRLTTRGSRSPELSFRTSSETNNQDPPEMPRSTSTNLPSDLPESEDAVSSPCNSDADGREPVSHAPRLCLPTAPLNISPKRKASPLAALSSSPHVPARLRAARTRLLTLVENAAVASGSMSSNANIRGGQSAPRSPSSSLLRGPIRAPHEVDWQDTAERASPTTKYVRDGNVSLDSHQAMENACVTPPARPDRKGKKAVVYDHDDEALSPLTPDVEIRRGKSASAERRCASYFDEDILAKEEY</sequence>
<reference evidence="1" key="1">
    <citation type="submission" date="2024-02" db="EMBL/GenBank/DDBJ databases">
        <title>Metagenome Assembled Genome of Zalaria obscura JY119.</title>
        <authorList>
            <person name="Vighnesh L."/>
            <person name="Jagadeeshwari U."/>
            <person name="Venkata Ramana C."/>
            <person name="Sasikala C."/>
        </authorList>
    </citation>
    <scope>NUCLEOTIDE SEQUENCE</scope>
    <source>
        <strain evidence="1">JY119</strain>
    </source>
</reference>
<accession>A0ACC3S8Z2</accession>
<dbReference type="EMBL" id="JAMKPW020000033">
    <property type="protein sequence ID" value="KAK8202238.1"/>
    <property type="molecule type" value="Genomic_DNA"/>
</dbReference>
<evidence type="ECO:0000313" key="2">
    <source>
        <dbReference type="Proteomes" id="UP001320706"/>
    </source>
</evidence>
<proteinExistence type="predicted"/>
<protein>
    <submittedName>
        <fullName evidence="1">Uncharacterized protein</fullName>
    </submittedName>
</protein>
<organism evidence="1 2">
    <name type="scientific">Zalaria obscura</name>
    <dbReference type="NCBI Taxonomy" id="2024903"/>
    <lineage>
        <taxon>Eukaryota</taxon>
        <taxon>Fungi</taxon>
        <taxon>Dikarya</taxon>
        <taxon>Ascomycota</taxon>
        <taxon>Pezizomycotina</taxon>
        <taxon>Dothideomycetes</taxon>
        <taxon>Dothideomycetidae</taxon>
        <taxon>Dothideales</taxon>
        <taxon>Zalariaceae</taxon>
        <taxon>Zalaria</taxon>
    </lineage>
</organism>
<gene>
    <name evidence="1" type="ORF">M8818_005765</name>
</gene>
<comment type="caution">
    <text evidence="1">The sequence shown here is derived from an EMBL/GenBank/DDBJ whole genome shotgun (WGS) entry which is preliminary data.</text>
</comment>
<keyword evidence="2" id="KW-1185">Reference proteome</keyword>